<sequence>MTGSVKLGSSASPSEGQAGLGIRRPPGFTPHPFPTGGSSLSPSLHTGINDQRLQAPQPSLNLVIYGTLPRFYPSDLPNPPNHILPLARNLTAEMEAASQWARGLHYQAGQQSGPNQAHSCPDANSAQANQQTVSEMVFDLSKKMDLNLKPNEVDYFAYEKQIEEGHAEYKKRKHGQPLDFEGPYFSPGKGLVKPHNARIRVKGRKVQHTKVKEDEGHLEESGDEDDYQGKNSEAPVAGFKPPGMK</sequence>
<name>A0AAV2DAF6_9ROSI</name>
<dbReference type="Proteomes" id="UP001497516">
    <property type="component" value="Chromosome 2"/>
</dbReference>
<proteinExistence type="predicted"/>
<keyword evidence="3" id="KW-1185">Reference proteome</keyword>
<feature type="region of interest" description="Disordered" evidence="1">
    <location>
        <begin position="201"/>
        <end position="245"/>
    </location>
</feature>
<accession>A0AAV2DAF6</accession>
<organism evidence="2 3">
    <name type="scientific">Linum trigynum</name>
    <dbReference type="NCBI Taxonomy" id="586398"/>
    <lineage>
        <taxon>Eukaryota</taxon>
        <taxon>Viridiplantae</taxon>
        <taxon>Streptophyta</taxon>
        <taxon>Embryophyta</taxon>
        <taxon>Tracheophyta</taxon>
        <taxon>Spermatophyta</taxon>
        <taxon>Magnoliopsida</taxon>
        <taxon>eudicotyledons</taxon>
        <taxon>Gunneridae</taxon>
        <taxon>Pentapetalae</taxon>
        <taxon>rosids</taxon>
        <taxon>fabids</taxon>
        <taxon>Malpighiales</taxon>
        <taxon>Linaceae</taxon>
        <taxon>Linum</taxon>
    </lineage>
</organism>
<feature type="region of interest" description="Disordered" evidence="1">
    <location>
        <begin position="1"/>
        <end position="53"/>
    </location>
</feature>
<feature type="compositionally biased region" description="Basic and acidic residues" evidence="1">
    <location>
        <begin position="210"/>
        <end position="220"/>
    </location>
</feature>
<feature type="compositionally biased region" description="Polar residues" evidence="1">
    <location>
        <begin position="38"/>
        <end position="53"/>
    </location>
</feature>
<evidence type="ECO:0000256" key="1">
    <source>
        <dbReference type="SAM" id="MobiDB-lite"/>
    </source>
</evidence>
<dbReference type="EMBL" id="OZ034815">
    <property type="protein sequence ID" value="CAL1370105.1"/>
    <property type="molecule type" value="Genomic_DNA"/>
</dbReference>
<reference evidence="2 3" key="1">
    <citation type="submission" date="2024-04" db="EMBL/GenBank/DDBJ databases">
        <authorList>
            <person name="Fracassetti M."/>
        </authorList>
    </citation>
    <scope>NUCLEOTIDE SEQUENCE [LARGE SCALE GENOMIC DNA]</scope>
</reference>
<gene>
    <name evidence="2" type="ORF">LTRI10_LOCUS12363</name>
</gene>
<evidence type="ECO:0000313" key="3">
    <source>
        <dbReference type="Proteomes" id="UP001497516"/>
    </source>
</evidence>
<feature type="compositionally biased region" description="Polar residues" evidence="1">
    <location>
        <begin position="1"/>
        <end position="15"/>
    </location>
</feature>
<protein>
    <submittedName>
        <fullName evidence="2">Uncharacterized protein</fullName>
    </submittedName>
</protein>
<evidence type="ECO:0000313" key="2">
    <source>
        <dbReference type="EMBL" id="CAL1370105.1"/>
    </source>
</evidence>
<dbReference type="AlphaFoldDB" id="A0AAV2DAF6"/>